<evidence type="ECO:0000313" key="2">
    <source>
        <dbReference type="Proteomes" id="UP000032737"/>
    </source>
</evidence>
<organism evidence="1 2">
    <name type="scientific">Acholeplasma brassicae</name>
    <dbReference type="NCBI Taxonomy" id="61635"/>
    <lineage>
        <taxon>Bacteria</taxon>
        <taxon>Bacillati</taxon>
        <taxon>Mycoplasmatota</taxon>
        <taxon>Mollicutes</taxon>
        <taxon>Acholeplasmatales</taxon>
        <taxon>Acholeplasmataceae</taxon>
        <taxon>Acholeplasma</taxon>
    </lineage>
</organism>
<sequence>MKKVLIITLSAVFLLLVYAVVDFAILSNRENHLSYNVSDKQQINLDDYTSSSSYYKYKELYDAVYPQTGNIVLSGDNYKTLEGEHQILGLYQGLNNVLLTEESGSVTYEFDVTEAGFYHVGLTYYPYEGKSSNIERTVYVNDEILFPGLENLVFHRLWGASESIKQDIYGNDIRPSQVELPRWIETKLTDPVGYVTEPYEIYFEQGLNTVTFESLRETMVIAEVRLEVIKPLNTYEEIKAIYESNNYQESSSKIEIIEAERPLFTTSPTLYPLNDRTSVLTRPSHASLIKLNTIGGNNWRVAGDKIVWEFDVEESGLYEISMRVKQKLATGMSVGRNIYIDGEIPFEEMRNYEFQHSNDWRIQTLGTKNEAFMFYLEEGTHELMLEVSLGQYGVLIDQIQNSISNLNKLYREILVYTGPEPDPYRDYQLTERIDHMVERFISERDTLRSVRKGLIQVAGSKSEKTGILDTMLLQLDDFIKKPREIHKNLTSYNSNISSLGTLITLLDAQPLEIDYFVLHNGDSKLPKAKASMIESFVYSFKSFIASFTTNYAAVGKTTTESTETIEVWLSIGKDQANILRKLIDETFTPQTGVQVDLKLVNSAVLLPATLAGVGPDLAMGIDHSTPVNYAMRKAAADLTQFANYEEVASRFKASAMVPYQYNDGVYALPEQQIFLMMFYRTDIFEELGLGVPDTWDDVISLIPDLQKHNLEFFLPVPTTTGAVANLPANPVFSSMFYQNDGSFYINNNSESGFNEGMGPQVFERWTQFYTDYSFPVEANFVNRFRSGQMPIGITYYNTYNTLSVFAPEIKGKWDFVPIPGTIYTDDEGNQQVRRETISTGTGIMITEQSSKKAEAWQYLDWWTKTETQVRFGREMEGILGSAARYPTANIEAMNQLPWTVKEYEKLEEAWDWVRGIPEVPGGYMTGRHLDNALRLVINDASNPRETIYDYVQKINAEIEKKRSEFGLD</sequence>
<dbReference type="Gene3D" id="2.60.120.260">
    <property type="entry name" value="Galactose-binding domain-like"/>
    <property type="match status" value="2"/>
</dbReference>
<dbReference type="HOGENOM" id="CLU_309660_0_0_14"/>
<gene>
    <name evidence="1" type="ORF">BN85303860</name>
</gene>
<dbReference type="InterPro" id="IPR006059">
    <property type="entry name" value="SBP"/>
</dbReference>
<protein>
    <submittedName>
        <fullName evidence="1">Carbohydrate ABC transporter-like, substrate-binding protein</fullName>
    </submittedName>
</protein>
<dbReference type="EMBL" id="FO681348">
    <property type="protein sequence ID" value="CCV65407.1"/>
    <property type="molecule type" value="Genomic_DNA"/>
</dbReference>
<dbReference type="SUPFAM" id="SSF53850">
    <property type="entry name" value="Periplasmic binding protein-like II"/>
    <property type="match status" value="1"/>
</dbReference>
<keyword evidence="2" id="KW-1185">Reference proteome</keyword>
<dbReference type="Pfam" id="PF01547">
    <property type="entry name" value="SBP_bac_1"/>
    <property type="match status" value="1"/>
</dbReference>
<reference evidence="1 2" key="1">
    <citation type="journal article" date="2013" name="J. Mol. Microbiol. Biotechnol.">
        <title>Analysis of the Complete Genomes of Acholeplasma brassicae , A. palmae and A. laidlawii and Their Comparison to the Obligate Parasites from ' Candidatus Phytoplasma'.</title>
        <authorList>
            <person name="Kube M."/>
            <person name="Siewert C."/>
            <person name="Migdoll A.M."/>
            <person name="Duduk B."/>
            <person name="Holz S."/>
            <person name="Rabus R."/>
            <person name="Seemuller E."/>
            <person name="Mitrovic J."/>
            <person name="Muller I."/>
            <person name="Buttner C."/>
            <person name="Reinhardt R."/>
        </authorList>
    </citation>
    <scope>NUCLEOTIDE SEQUENCE [LARGE SCALE GENOMIC DNA]</scope>
    <source>
        <strain evidence="2">0502</strain>
    </source>
</reference>
<dbReference type="RefSeq" id="WP_030004268.1">
    <property type="nucleotide sequence ID" value="NC_022549.1"/>
</dbReference>
<dbReference type="KEGG" id="abra:BN85303860"/>
<dbReference type="Proteomes" id="UP000032737">
    <property type="component" value="Chromosome"/>
</dbReference>
<name>U4KML0_9MOLU</name>
<evidence type="ECO:0000313" key="1">
    <source>
        <dbReference type="EMBL" id="CCV65407.1"/>
    </source>
</evidence>
<dbReference type="PANTHER" id="PTHR43649">
    <property type="entry name" value="ARABINOSE-BINDING PROTEIN-RELATED"/>
    <property type="match status" value="1"/>
</dbReference>
<dbReference type="STRING" id="61635.BN85303860"/>
<dbReference type="Gene3D" id="3.40.190.10">
    <property type="entry name" value="Periplasmic binding protein-like II"/>
    <property type="match status" value="1"/>
</dbReference>
<accession>U4KML0</accession>
<dbReference type="AlphaFoldDB" id="U4KML0"/>
<dbReference type="OrthoDB" id="383574at2"/>
<dbReference type="PANTHER" id="PTHR43649:SF27">
    <property type="entry name" value="EXTRACELLULAR SOLUTE-BINDING PROTEIN FAMILY 1"/>
    <property type="match status" value="1"/>
</dbReference>
<dbReference type="InterPro" id="IPR050490">
    <property type="entry name" value="Bact_solute-bd_prot1"/>
</dbReference>
<proteinExistence type="predicted"/>